<dbReference type="STRING" id="22663.A0A2I0K4W1"/>
<dbReference type="Proteomes" id="UP000233551">
    <property type="component" value="Unassembled WGS sequence"/>
</dbReference>
<gene>
    <name evidence="2" type="ORF">CRG98_016019</name>
</gene>
<keyword evidence="3" id="KW-1185">Reference proteome</keyword>
<protein>
    <submittedName>
        <fullName evidence="2">Uncharacterized protein</fullName>
    </submittedName>
</protein>
<dbReference type="PANTHER" id="PTHR33491">
    <property type="entry name" value="OSJNBA0016N04.9 PROTEIN"/>
    <property type="match status" value="1"/>
</dbReference>
<comment type="caution">
    <text evidence="2">The sequence shown here is derived from an EMBL/GenBank/DDBJ whole genome shotgun (WGS) entry which is preliminary data.</text>
</comment>
<proteinExistence type="predicted"/>
<accession>A0A2I0K4W1</accession>
<feature type="region of interest" description="Disordered" evidence="1">
    <location>
        <begin position="240"/>
        <end position="268"/>
    </location>
</feature>
<evidence type="ECO:0000313" key="2">
    <source>
        <dbReference type="EMBL" id="PKI63575.1"/>
    </source>
</evidence>
<sequence>MESASAVVALGYPKYLLAQTNCTHTCGNITIPFPFVSFPIVYSNLSCKPTNYGNGTTVTFSGSPFFFSQDNMFVAVGCDNVATMRDSGPSFVGCRNGCTGNNTRRLSTSSSFDCSQLMIPYGTQDLTIEFQGDKNSGTNGGNHDCQFSFLVNSSRLRPNMTDLYALRDGGYVPVVLRWGLVGAAIPRSIGLILDDRYFSGSSAVCRTESNYINKNATPFIQCSCNYGFYGKPYIQDGCREREREDGGRGDEGRSKARGDGGPEPSRHYHHNRDFTCAHLNFNLVGACVRAPDATRLRSVHFPGGRATDAPEKESPLPVYNPKVEGR</sequence>
<dbReference type="EMBL" id="PGOL01000882">
    <property type="protein sequence ID" value="PKI63575.1"/>
    <property type="molecule type" value="Genomic_DNA"/>
</dbReference>
<evidence type="ECO:0000256" key="1">
    <source>
        <dbReference type="SAM" id="MobiDB-lite"/>
    </source>
</evidence>
<organism evidence="2 3">
    <name type="scientific">Punica granatum</name>
    <name type="common">Pomegranate</name>
    <dbReference type="NCBI Taxonomy" id="22663"/>
    <lineage>
        <taxon>Eukaryota</taxon>
        <taxon>Viridiplantae</taxon>
        <taxon>Streptophyta</taxon>
        <taxon>Embryophyta</taxon>
        <taxon>Tracheophyta</taxon>
        <taxon>Spermatophyta</taxon>
        <taxon>Magnoliopsida</taxon>
        <taxon>eudicotyledons</taxon>
        <taxon>Gunneridae</taxon>
        <taxon>Pentapetalae</taxon>
        <taxon>rosids</taxon>
        <taxon>malvids</taxon>
        <taxon>Myrtales</taxon>
        <taxon>Lythraceae</taxon>
        <taxon>Punica</taxon>
    </lineage>
</organism>
<name>A0A2I0K4W1_PUNGR</name>
<reference evidence="2 3" key="1">
    <citation type="submission" date="2017-11" db="EMBL/GenBank/DDBJ databases">
        <title>De-novo sequencing of pomegranate (Punica granatum L.) genome.</title>
        <authorList>
            <person name="Akparov Z."/>
            <person name="Amiraslanov A."/>
            <person name="Hajiyeva S."/>
            <person name="Abbasov M."/>
            <person name="Kaur K."/>
            <person name="Hamwieh A."/>
            <person name="Solovyev V."/>
            <person name="Salamov A."/>
            <person name="Braich B."/>
            <person name="Kosarev P."/>
            <person name="Mahmoud A."/>
            <person name="Hajiyev E."/>
            <person name="Babayeva S."/>
            <person name="Izzatullayeva V."/>
            <person name="Mammadov A."/>
            <person name="Mammadov A."/>
            <person name="Sharifova S."/>
            <person name="Ojaghi J."/>
            <person name="Eynullazada K."/>
            <person name="Bayramov B."/>
            <person name="Abdulazimova A."/>
            <person name="Shahmuradov I."/>
        </authorList>
    </citation>
    <scope>NUCLEOTIDE SEQUENCE [LARGE SCALE GENOMIC DNA]</scope>
    <source>
        <strain evidence="3">cv. AG2017</strain>
        <tissue evidence="2">Leaf</tissue>
    </source>
</reference>
<evidence type="ECO:0000313" key="3">
    <source>
        <dbReference type="Proteomes" id="UP000233551"/>
    </source>
</evidence>
<dbReference type="AlphaFoldDB" id="A0A2I0K4W1"/>
<feature type="region of interest" description="Disordered" evidence="1">
    <location>
        <begin position="301"/>
        <end position="326"/>
    </location>
</feature>